<evidence type="ECO:0000259" key="1">
    <source>
        <dbReference type="PROSITE" id="PS50995"/>
    </source>
</evidence>
<keyword evidence="3" id="KW-1185">Reference proteome</keyword>
<gene>
    <name evidence="2" type="ORF">KQI20_03570</name>
</gene>
<proteinExistence type="predicted"/>
<dbReference type="Proteomes" id="UP001196301">
    <property type="component" value="Unassembled WGS sequence"/>
</dbReference>
<dbReference type="PANTHER" id="PTHR33164">
    <property type="entry name" value="TRANSCRIPTIONAL REGULATOR, MARR FAMILY"/>
    <property type="match status" value="1"/>
</dbReference>
<accession>A0ABS6DUK5</accession>
<dbReference type="PANTHER" id="PTHR33164:SF43">
    <property type="entry name" value="HTH-TYPE TRANSCRIPTIONAL REPRESSOR YETL"/>
    <property type="match status" value="1"/>
</dbReference>
<dbReference type="InterPro" id="IPR000835">
    <property type="entry name" value="HTH_MarR-typ"/>
</dbReference>
<feature type="domain" description="HTH marR-type" evidence="1">
    <location>
        <begin position="7"/>
        <end position="142"/>
    </location>
</feature>
<dbReference type="SMART" id="SM00347">
    <property type="entry name" value="HTH_MARR"/>
    <property type="match status" value="1"/>
</dbReference>
<comment type="caution">
    <text evidence="2">The sequence shown here is derived from an EMBL/GenBank/DDBJ whole genome shotgun (WGS) entry which is preliminary data.</text>
</comment>
<dbReference type="EMBL" id="JAHLOQ010000006">
    <property type="protein sequence ID" value="MBU5335511.1"/>
    <property type="molecule type" value="Genomic_DNA"/>
</dbReference>
<dbReference type="RefSeq" id="WP_216568648.1">
    <property type="nucleotide sequence ID" value="NZ_JAHLOQ010000006.1"/>
</dbReference>
<sequence length="142" mass="16737">MQAYLDDNNLVDLISDKHAKLRKKVIDTWEQNSKEKITDTESYMIAIIYKENTTVAQIAKKIGISRQGAHKCAKVLIERGYIEIEEHQDNSRDKFLCLTDKGRYFMEETLHIKRDLENQIIKSIGKEKFDMMKEIFSSSWFE</sequence>
<evidence type="ECO:0000313" key="3">
    <source>
        <dbReference type="Proteomes" id="UP001196301"/>
    </source>
</evidence>
<dbReference type="InterPro" id="IPR039422">
    <property type="entry name" value="MarR/SlyA-like"/>
</dbReference>
<evidence type="ECO:0000313" key="2">
    <source>
        <dbReference type="EMBL" id="MBU5335511.1"/>
    </source>
</evidence>
<dbReference type="Pfam" id="PF12802">
    <property type="entry name" value="MarR_2"/>
    <property type="match status" value="1"/>
</dbReference>
<organism evidence="2 3">
    <name type="scientific">Intestinibacter bartlettii</name>
    <dbReference type="NCBI Taxonomy" id="261299"/>
    <lineage>
        <taxon>Bacteria</taxon>
        <taxon>Bacillati</taxon>
        <taxon>Bacillota</taxon>
        <taxon>Clostridia</taxon>
        <taxon>Peptostreptococcales</taxon>
        <taxon>Peptostreptococcaceae</taxon>
        <taxon>Intestinibacter</taxon>
    </lineage>
</organism>
<reference evidence="2 3" key="1">
    <citation type="submission" date="2021-06" db="EMBL/GenBank/DDBJ databases">
        <authorList>
            <person name="Sun Q."/>
            <person name="Li D."/>
        </authorList>
    </citation>
    <scope>NUCLEOTIDE SEQUENCE [LARGE SCALE GENOMIC DNA]</scope>
    <source>
        <strain evidence="2 3">N19</strain>
    </source>
</reference>
<name>A0ABS6DUK5_9FIRM</name>
<protein>
    <submittedName>
        <fullName evidence="2">MarR family transcriptional regulator</fullName>
    </submittedName>
</protein>
<dbReference type="PROSITE" id="PS50995">
    <property type="entry name" value="HTH_MARR_2"/>
    <property type="match status" value="1"/>
</dbReference>